<evidence type="ECO:0000313" key="2">
    <source>
        <dbReference type="Proteomes" id="UP000007305"/>
    </source>
</evidence>
<dbReference type="InterPro" id="IPR027728">
    <property type="entry name" value="Topless_fam"/>
</dbReference>
<keyword evidence="2" id="KW-1185">Reference proteome</keyword>
<dbReference type="PANTHER" id="PTHR44083">
    <property type="entry name" value="TOPLESS-RELATED PROTEIN 1-RELATED"/>
    <property type="match status" value="1"/>
</dbReference>
<dbReference type="Proteomes" id="UP000007305">
    <property type="component" value="Chromosome 9"/>
</dbReference>
<dbReference type="InParanoid" id="A0A804R2L5"/>
<protein>
    <submittedName>
        <fullName evidence="1">Uncharacterized protein</fullName>
    </submittedName>
</protein>
<dbReference type="InterPro" id="IPR036322">
    <property type="entry name" value="WD40_repeat_dom_sf"/>
</dbReference>
<dbReference type="PANTHER" id="PTHR44083:SF45">
    <property type="entry name" value="TOPLESS-RELATED PROTEIN 1"/>
    <property type="match status" value="1"/>
</dbReference>
<dbReference type="InterPro" id="IPR015943">
    <property type="entry name" value="WD40/YVTN_repeat-like_dom_sf"/>
</dbReference>
<reference evidence="1" key="3">
    <citation type="submission" date="2021-05" db="UniProtKB">
        <authorList>
            <consortium name="EnsemblPlants"/>
        </authorList>
    </citation>
    <scope>IDENTIFICATION</scope>
    <source>
        <strain evidence="1">cv. B73</strain>
    </source>
</reference>
<dbReference type="EnsemblPlants" id="Zm00001eb381160_T001">
    <property type="protein sequence ID" value="Zm00001eb381160_P001"/>
    <property type="gene ID" value="Zm00001eb381160"/>
</dbReference>
<name>A0A804R2L5_MAIZE</name>
<dbReference type="Gramene" id="Zm00001eb381160_T001">
    <property type="protein sequence ID" value="Zm00001eb381160_P001"/>
    <property type="gene ID" value="Zm00001eb381160"/>
</dbReference>
<reference evidence="2" key="1">
    <citation type="journal article" date="2009" name="Science">
        <title>The B73 maize genome: complexity, diversity, and dynamics.</title>
        <authorList>
            <person name="Schnable P.S."/>
            <person name="Ware D."/>
            <person name="Fulton R.S."/>
            <person name="Stein J.C."/>
            <person name="Wei F."/>
            <person name="Pasternak S."/>
            <person name="Liang C."/>
            <person name="Zhang J."/>
            <person name="Fulton L."/>
            <person name="Graves T.A."/>
            <person name="Minx P."/>
            <person name="Reily A.D."/>
            <person name="Courtney L."/>
            <person name="Kruchowski S.S."/>
            <person name="Tomlinson C."/>
            <person name="Strong C."/>
            <person name="Delehaunty K."/>
            <person name="Fronick C."/>
            <person name="Courtney B."/>
            <person name="Rock S.M."/>
            <person name="Belter E."/>
            <person name="Du F."/>
            <person name="Kim K."/>
            <person name="Abbott R.M."/>
            <person name="Cotton M."/>
            <person name="Levy A."/>
            <person name="Marchetto P."/>
            <person name="Ochoa K."/>
            <person name="Jackson S.M."/>
            <person name="Gillam B."/>
            <person name="Chen W."/>
            <person name="Yan L."/>
            <person name="Higginbotham J."/>
            <person name="Cardenas M."/>
            <person name="Waligorski J."/>
            <person name="Applebaum E."/>
            <person name="Phelps L."/>
            <person name="Falcone J."/>
            <person name="Kanchi K."/>
            <person name="Thane T."/>
            <person name="Scimone A."/>
            <person name="Thane N."/>
            <person name="Henke J."/>
            <person name="Wang T."/>
            <person name="Ruppert J."/>
            <person name="Shah N."/>
            <person name="Rotter K."/>
            <person name="Hodges J."/>
            <person name="Ingenthron E."/>
            <person name="Cordes M."/>
            <person name="Kohlberg S."/>
            <person name="Sgro J."/>
            <person name="Delgado B."/>
            <person name="Mead K."/>
            <person name="Chinwalla A."/>
            <person name="Leonard S."/>
            <person name="Crouse K."/>
            <person name="Collura K."/>
            <person name="Kudrna D."/>
            <person name="Currie J."/>
            <person name="He R."/>
            <person name="Angelova A."/>
            <person name="Rajasekar S."/>
            <person name="Mueller T."/>
            <person name="Lomeli R."/>
            <person name="Scara G."/>
            <person name="Ko A."/>
            <person name="Delaney K."/>
            <person name="Wissotski M."/>
            <person name="Lopez G."/>
            <person name="Campos D."/>
            <person name="Braidotti M."/>
            <person name="Ashley E."/>
            <person name="Golser W."/>
            <person name="Kim H."/>
            <person name="Lee S."/>
            <person name="Lin J."/>
            <person name="Dujmic Z."/>
            <person name="Kim W."/>
            <person name="Talag J."/>
            <person name="Zuccolo A."/>
            <person name="Fan C."/>
            <person name="Sebastian A."/>
            <person name="Kramer M."/>
            <person name="Spiegel L."/>
            <person name="Nascimento L."/>
            <person name="Zutavern T."/>
            <person name="Miller B."/>
            <person name="Ambroise C."/>
            <person name="Muller S."/>
            <person name="Spooner W."/>
            <person name="Narechania A."/>
            <person name="Ren L."/>
            <person name="Wei S."/>
            <person name="Kumari S."/>
            <person name="Faga B."/>
            <person name="Levy M.J."/>
            <person name="McMahan L."/>
            <person name="Van Buren P."/>
            <person name="Vaughn M.W."/>
            <person name="Ying K."/>
            <person name="Yeh C.-T."/>
            <person name="Emrich S.J."/>
            <person name="Jia Y."/>
            <person name="Kalyanaraman A."/>
            <person name="Hsia A.-P."/>
            <person name="Barbazuk W.B."/>
            <person name="Baucom R.S."/>
            <person name="Brutnell T.P."/>
            <person name="Carpita N.C."/>
            <person name="Chaparro C."/>
            <person name="Chia J.-M."/>
            <person name="Deragon J.-M."/>
            <person name="Estill J.C."/>
            <person name="Fu Y."/>
            <person name="Jeddeloh J.A."/>
            <person name="Han Y."/>
            <person name="Lee H."/>
            <person name="Li P."/>
            <person name="Lisch D.R."/>
            <person name="Liu S."/>
            <person name="Liu Z."/>
            <person name="Nagel D.H."/>
            <person name="McCann M.C."/>
            <person name="SanMiguel P."/>
            <person name="Myers A.M."/>
            <person name="Nettleton D."/>
            <person name="Nguyen J."/>
            <person name="Penning B.W."/>
            <person name="Ponnala L."/>
            <person name="Schneider K.L."/>
            <person name="Schwartz D.C."/>
            <person name="Sharma A."/>
            <person name="Soderlund C."/>
            <person name="Springer N.M."/>
            <person name="Sun Q."/>
            <person name="Wang H."/>
            <person name="Waterman M."/>
            <person name="Westerman R."/>
            <person name="Wolfgruber T.K."/>
            <person name="Yang L."/>
            <person name="Yu Y."/>
            <person name="Zhang L."/>
            <person name="Zhou S."/>
            <person name="Zhu Q."/>
            <person name="Bennetzen J.L."/>
            <person name="Dawe R.K."/>
            <person name="Jiang J."/>
            <person name="Jiang N."/>
            <person name="Presting G.G."/>
            <person name="Wessler S.R."/>
            <person name="Aluru S."/>
            <person name="Martienssen R.A."/>
            <person name="Clifton S.W."/>
            <person name="McCombie W.R."/>
            <person name="Wing R.A."/>
            <person name="Wilson R.K."/>
        </authorList>
    </citation>
    <scope>NUCLEOTIDE SEQUENCE [LARGE SCALE GENOMIC DNA]</scope>
    <source>
        <strain evidence="2">cv. B73</strain>
    </source>
</reference>
<dbReference type="GO" id="GO:0006355">
    <property type="term" value="P:regulation of DNA-templated transcription"/>
    <property type="evidence" value="ECO:0007669"/>
    <property type="project" value="InterPro"/>
</dbReference>
<evidence type="ECO:0000313" key="1">
    <source>
        <dbReference type="EnsemblPlants" id="Zm00001eb381160_P001"/>
    </source>
</evidence>
<proteinExistence type="predicted"/>
<dbReference type="SUPFAM" id="SSF50978">
    <property type="entry name" value="WD40 repeat-like"/>
    <property type="match status" value="1"/>
</dbReference>
<dbReference type="AlphaFoldDB" id="A0A804R2L5"/>
<dbReference type="Gene3D" id="2.130.10.10">
    <property type="entry name" value="YVTN repeat-like/Quinoprotein amine dehydrogenase"/>
    <property type="match status" value="1"/>
</dbReference>
<sequence length="157" mass="17532">MAPGRSPSPSVATRNILSPQPLHPVNMLLVTYPQSQNYQQDDFHKTVARTLSQGSTPMSMDFHPLQQTLLNVGTNVGDIGSWDVSTKDRLVVRNFKVWDLSKCTIILQASLVKDPVVSVNRIIWSPDGTLFGVAYSRHIVQIYSYNGGDDIRQHLEV</sequence>
<organism evidence="1 2">
    <name type="scientific">Zea mays</name>
    <name type="common">Maize</name>
    <dbReference type="NCBI Taxonomy" id="4577"/>
    <lineage>
        <taxon>Eukaryota</taxon>
        <taxon>Viridiplantae</taxon>
        <taxon>Streptophyta</taxon>
        <taxon>Embryophyta</taxon>
        <taxon>Tracheophyta</taxon>
        <taxon>Spermatophyta</taxon>
        <taxon>Magnoliopsida</taxon>
        <taxon>Liliopsida</taxon>
        <taxon>Poales</taxon>
        <taxon>Poaceae</taxon>
        <taxon>PACMAD clade</taxon>
        <taxon>Panicoideae</taxon>
        <taxon>Andropogonodae</taxon>
        <taxon>Andropogoneae</taxon>
        <taxon>Tripsacinae</taxon>
        <taxon>Zea</taxon>
    </lineage>
</organism>
<accession>A0A804R2L5</accession>
<reference evidence="1" key="2">
    <citation type="submission" date="2019-07" db="EMBL/GenBank/DDBJ databases">
        <authorList>
            <person name="Seetharam A."/>
            <person name="Woodhouse M."/>
            <person name="Cannon E."/>
        </authorList>
    </citation>
    <scope>NUCLEOTIDE SEQUENCE [LARGE SCALE GENOMIC DNA]</scope>
    <source>
        <strain evidence="1">cv. B73</strain>
    </source>
</reference>